<proteinExistence type="predicted"/>
<evidence type="ECO:0000256" key="1">
    <source>
        <dbReference type="ARBA" id="ARBA00022741"/>
    </source>
</evidence>
<dbReference type="EC" id="5.6.2.4" evidence="7"/>
<evidence type="ECO:0000313" key="9">
    <source>
        <dbReference type="EMBL" id="AQP44661.1"/>
    </source>
</evidence>
<evidence type="ECO:0000256" key="4">
    <source>
        <dbReference type="ARBA" id="ARBA00022840"/>
    </source>
</evidence>
<dbReference type="InterPro" id="IPR027417">
    <property type="entry name" value="P-loop_NTPase"/>
</dbReference>
<accession>A0A1Q2CEY0</accession>
<evidence type="ECO:0000256" key="6">
    <source>
        <dbReference type="ARBA" id="ARBA00034617"/>
    </source>
</evidence>
<dbReference type="STRING" id="1610493.RPIT_07435"/>
<dbReference type="GO" id="GO:0016787">
    <property type="term" value="F:hydrolase activity"/>
    <property type="evidence" value="ECO:0007669"/>
    <property type="project" value="UniProtKB-UniRule"/>
</dbReference>
<dbReference type="InterPro" id="IPR014016">
    <property type="entry name" value="UvrD-like_ATP-bd"/>
</dbReference>
<dbReference type="PANTHER" id="PTHR11070">
    <property type="entry name" value="UVRD / RECB / PCRA DNA HELICASE FAMILY MEMBER"/>
    <property type="match status" value="1"/>
</dbReference>
<dbReference type="GO" id="GO:0000725">
    <property type="term" value="P:recombinational repair"/>
    <property type="evidence" value="ECO:0007669"/>
    <property type="project" value="TreeGrafter"/>
</dbReference>
<dbReference type="Pfam" id="PF00580">
    <property type="entry name" value="UvrD-helicase"/>
    <property type="match status" value="1"/>
</dbReference>
<evidence type="ECO:0000256" key="5">
    <source>
        <dbReference type="ARBA" id="ARBA00023235"/>
    </source>
</evidence>
<name>A0A1Q2CEY0_9ACTN</name>
<organism evidence="9 10">
    <name type="scientific">Tessaracoccus flavus</name>
    <dbReference type="NCBI Taxonomy" id="1610493"/>
    <lineage>
        <taxon>Bacteria</taxon>
        <taxon>Bacillati</taxon>
        <taxon>Actinomycetota</taxon>
        <taxon>Actinomycetes</taxon>
        <taxon>Propionibacteriales</taxon>
        <taxon>Propionibacteriaceae</taxon>
        <taxon>Tessaracoccus</taxon>
    </lineage>
</organism>
<dbReference type="EMBL" id="CP019605">
    <property type="protein sequence ID" value="AQP44661.1"/>
    <property type="molecule type" value="Genomic_DNA"/>
</dbReference>
<evidence type="ECO:0000256" key="7">
    <source>
        <dbReference type="ARBA" id="ARBA00034808"/>
    </source>
</evidence>
<dbReference type="OrthoDB" id="3196525at2"/>
<evidence type="ECO:0000256" key="8">
    <source>
        <dbReference type="ARBA" id="ARBA00048988"/>
    </source>
</evidence>
<dbReference type="PROSITE" id="PS51198">
    <property type="entry name" value="UVRD_HELICASE_ATP_BIND"/>
    <property type="match status" value="1"/>
</dbReference>
<keyword evidence="10" id="KW-1185">Reference proteome</keyword>
<gene>
    <name evidence="9" type="ORF">RPIT_07435</name>
</gene>
<dbReference type="GO" id="GO:0003677">
    <property type="term" value="F:DNA binding"/>
    <property type="evidence" value="ECO:0007669"/>
    <property type="project" value="InterPro"/>
</dbReference>
<evidence type="ECO:0000256" key="3">
    <source>
        <dbReference type="ARBA" id="ARBA00022806"/>
    </source>
</evidence>
<dbReference type="Pfam" id="PF13361">
    <property type="entry name" value="UvrD_C"/>
    <property type="match status" value="1"/>
</dbReference>
<dbReference type="Proteomes" id="UP000188324">
    <property type="component" value="Chromosome"/>
</dbReference>
<dbReference type="SUPFAM" id="SSF52540">
    <property type="entry name" value="P-loop containing nucleoside triphosphate hydrolases"/>
    <property type="match status" value="1"/>
</dbReference>
<evidence type="ECO:0000313" key="10">
    <source>
        <dbReference type="Proteomes" id="UP000188324"/>
    </source>
</evidence>
<protein>
    <recommendedName>
        <fullName evidence="7">DNA 3'-5' helicase</fullName>
        <ecNumber evidence="7">5.6.2.4</ecNumber>
    </recommendedName>
</protein>
<comment type="catalytic activity">
    <reaction evidence="6">
        <text>Couples ATP hydrolysis with the unwinding of duplex DNA by translocating in the 3'-5' direction.</text>
        <dbReference type="EC" id="5.6.2.4"/>
    </reaction>
</comment>
<reference evidence="9 10" key="1">
    <citation type="journal article" date="2016" name="Int. J. Syst. Evol. Microbiol.">
        <title>Tessaracoccus flavus sp. nov., isolated from the drainage system of a lindane-producing factory.</title>
        <authorList>
            <person name="Kumari R."/>
            <person name="Singh P."/>
            <person name="Schumann P."/>
            <person name="Lal R."/>
        </authorList>
    </citation>
    <scope>NUCLEOTIDE SEQUENCE [LARGE SCALE GENOMIC DNA]</scope>
    <source>
        <strain evidence="9 10">RP1T</strain>
    </source>
</reference>
<evidence type="ECO:0000256" key="2">
    <source>
        <dbReference type="ARBA" id="ARBA00022801"/>
    </source>
</evidence>
<dbReference type="Gene3D" id="3.40.50.300">
    <property type="entry name" value="P-loop containing nucleotide triphosphate hydrolases"/>
    <property type="match status" value="2"/>
</dbReference>
<dbReference type="RefSeq" id="WP_077341970.1">
    <property type="nucleotide sequence ID" value="NZ_CP019605.1"/>
</dbReference>
<dbReference type="GO" id="GO:0043138">
    <property type="term" value="F:3'-5' DNA helicase activity"/>
    <property type="evidence" value="ECO:0007669"/>
    <property type="project" value="UniProtKB-EC"/>
</dbReference>
<keyword evidence="3" id="KW-0347">Helicase</keyword>
<dbReference type="InterPro" id="IPR014017">
    <property type="entry name" value="DNA_helicase_UvrD-like_C"/>
</dbReference>
<dbReference type="PANTHER" id="PTHR11070:SF45">
    <property type="entry name" value="DNA 3'-5' HELICASE"/>
    <property type="match status" value="1"/>
</dbReference>
<comment type="catalytic activity">
    <reaction evidence="8">
        <text>ATP + H2O = ADP + phosphate + H(+)</text>
        <dbReference type="Rhea" id="RHEA:13065"/>
        <dbReference type="ChEBI" id="CHEBI:15377"/>
        <dbReference type="ChEBI" id="CHEBI:15378"/>
        <dbReference type="ChEBI" id="CHEBI:30616"/>
        <dbReference type="ChEBI" id="CHEBI:43474"/>
        <dbReference type="ChEBI" id="CHEBI:456216"/>
        <dbReference type="EC" id="5.6.2.4"/>
    </reaction>
</comment>
<dbReference type="KEGG" id="tfl:RPIT_07435"/>
<dbReference type="InterPro" id="IPR000212">
    <property type="entry name" value="DNA_helicase_UvrD/REP"/>
</dbReference>
<keyword evidence="5" id="KW-0413">Isomerase</keyword>
<sequence>MPESVIIYPKQDKLLDSSIKQKAYSFLEKLAQDDSAPGLHIEPVNNAADARARTGRVDQQYRALLFKLTTPTSTAYVVHGIYNHDDAYTMAAKVKLTINPINGLPEYSEAAAPEPVLTWAEPAGVEPLPAAPQPLIAFSAADLTVSLGIPPATAEQAVALTNKDAMQAFAQTLPEWQGLALLLLADGESITQIQQELEIMNRPMSHEEAATRFVEPEPVSDQELLDSFDHPSAQMGFAKLAGADELRRVITGGDFSAWRVFLHPQQRTWVRGNWQGPYRIAGGAGTGKTVVVLHRARRLAVEDPGAPIVVTTFTTNLAAELSRSLERLDPDLRFADALGAPGLHVKGIDALARAVVQSAGADVSEAVAAVLGVGRTDIGGRTDTDAAWRQAVLRAGQDLDEKLRKPAFLAAEYEMVILPHRITQLADYLKVARPGRGVRLSRAGRKAVWAVVEAYRGAAREAGTLDFAEAASIAAAHLEATGERPARHVLVDEGQDFKPCHWQLVRALAAEAPNDIFIAEDAHQRIYGQKLMLSAYGIRTQGRSRGLKLNYRTTAQNLAWAVGVLTGQEVVDSDGEAETMAGYLSARTGPKPEVRSFPTLTAELDFAADLVGSWVSGGEVAPETVAVLVRDRVTRDRVVAGLGERGVEVRALEAGTVKPGYPVALTMHRAKGTEFTRVLLFGLSKDSMPMGLKAYDYDDEELSEAQLRERSLLYVAASRARDELVVTYSGSPSELLPSVTGDSDGEPQGSE</sequence>
<dbReference type="GO" id="GO:0005829">
    <property type="term" value="C:cytosol"/>
    <property type="evidence" value="ECO:0007669"/>
    <property type="project" value="TreeGrafter"/>
</dbReference>
<dbReference type="AlphaFoldDB" id="A0A1Q2CEY0"/>
<keyword evidence="1" id="KW-0547">Nucleotide-binding</keyword>
<dbReference type="GO" id="GO:0005524">
    <property type="term" value="F:ATP binding"/>
    <property type="evidence" value="ECO:0007669"/>
    <property type="project" value="UniProtKB-UniRule"/>
</dbReference>
<keyword evidence="4" id="KW-0067">ATP-binding</keyword>
<keyword evidence="2" id="KW-0378">Hydrolase</keyword>